<dbReference type="GO" id="GO:0004812">
    <property type="term" value="F:aminoacyl-tRNA ligase activity"/>
    <property type="evidence" value="ECO:0007669"/>
    <property type="project" value="UniProtKB-KW"/>
</dbReference>
<accession>A0ABM5M549</accession>
<gene>
    <name evidence="1" type="ordered locus">SRH_01420</name>
</gene>
<dbReference type="EMBL" id="CP002669">
    <property type="protein sequence ID" value="AEC45847.1"/>
    <property type="molecule type" value="Genomic_DNA"/>
</dbReference>
<proteinExistence type="predicted"/>
<evidence type="ECO:0000313" key="1">
    <source>
        <dbReference type="EMBL" id="AEC45847.1"/>
    </source>
</evidence>
<dbReference type="Gene3D" id="1.10.730.20">
    <property type="match status" value="1"/>
</dbReference>
<name>A0ABM5M549_MESHM</name>
<evidence type="ECO:0000313" key="2">
    <source>
        <dbReference type="Proteomes" id="UP000008738"/>
    </source>
</evidence>
<protein>
    <submittedName>
        <fullName evidence="1">Isoleucyl tRNA synthetase</fullName>
    </submittedName>
</protein>
<sequence>MVGKVHFANKDKVEPFNSVKCLRCWNHFEAKYIKKDVCQRCYLVIKDLINEN</sequence>
<keyword evidence="1" id="KW-0030">Aminoacyl-tRNA synthetase</keyword>
<dbReference type="Proteomes" id="UP000008738">
    <property type="component" value="Chromosome"/>
</dbReference>
<reference evidence="1 2" key="1">
    <citation type="journal article" date="2011" name="J. Bacteriol.">
        <title>Genome analysis of a Mycoplasma hyorhinis strain derived from a primary human melanoma cell line.</title>
        <authorList>
            <person name="Kornspan J.D."/>
            <person name="Lysnyansky I."/>
            <person name="Kahan T."/>
            <person name="Herrmann R."/>
            <person name="Rottem S."/>
            <person name="Nir-Paz R."/>
        </authorList>
    </citation>
    <scope>NUCLEOTIDE SEQUENCE [LARGE SCALE GENOMIC DNA]</scope>
    <source>
        <strain evidence="1 2">MCLD</strain>
    </source>
</reference>
<organism evidence="1 2">
    <name type="scientific">Mesomycoplasma hyorhinis (strain MCLD)</name>
    <name type="common">Mycoplasma hyorhinis</name>
    <dbReference type="NCBI Taxonomy" id="936139"/>
    <lineage>
        <taxon>Bacteria</taxon>
        <taxon>Bacillati</taxon>
        <taxon>Mycoplasmatota</taxon>
        <taxon>Mycoplasmoidales</taxon>
        <taxon>Metamycoplasmataceae</taxon>
        <taxon>Mesomycoplasma</taxon>
    </lineage>
</organism>
<keyword evidence="1" id="KW-0436">Ligase</keyword>
<keyword evidence="2" id="KW-1185">Reference proteome</keyword>